<gene>
    <name evidence="4" type="ORF">OCK72_03315</name>
</gene>
<dbReference type="PROSITE" id="PS51208">
    <property type="entry name" value="AUTOTRANSPORTER"/>
    <property type="match status" value="1"/>
</dbReference>
<dbReference type="Proteomes" id="UP001062738">
    <property type="component" value="Unassembled WGS sequence"/>
</dbReference>
<dbReference type="InterPro" id="IPR005546">
    <property type="entry name" value="Autotransporte_beta"/>
</dbReference>
<feature type="coiled-coil region" evidence="1">
    <location>
        <begin position="568"/>
        <end position="602"/>
    </location>
</feature>
<organism evidence="4 5">
    <name type="scientific">Fusobacterium simiae</name>
    <dbReference type="NCBI Taxonomy" id="855"/>
    <lineage>
        <taxon>Bacteria</taxon>
        <taxon>Fusobacteriati</taxon>
        <taxon>Fusobacteriota</taxon>
        <taxon>Fusobacteriia</taxon>
        <taxon>Fusobacteriales</taxon>
        <taxon>Fusobacteriaceae</taxon>
        <taxon>Fusobacterium</taxon>
    </lineage>
</organism>
<name>A0ABT4DJX1_FUSSI</name>
<dbReference type="Gene3D" id="2.40.128.130">
    <property type="entry name" value="Autotransporter beta-domain"/>
    <property type="match status" value="1"/>
</dbReference>
<dbReference type="Pfam" id="PF03797">
    <property type="entry name" value="Autotransporter"/>
    <property type="match status" value="1"/>
</dbReference>
<dbReference type="SUPFAM" id="SSF103515">
    <property type="entry name" value="Autotransporter"/>
    <property type="match status" value="1"/>
</dbReference>
<comment type="caution">
    <text evidence="4">The sequence shown here is derived from an EMBL/GenBank/DDBJ whole genome shotgun (WGS) entry which is preliminary data.</text>
</comment>
<keyword evidence="5" id="KW-1185">Reference proteome</keyword>
<evidence type="ECO:0000313" key="5">
    <source>
        <dbReference type="Proteomes" id="UP001062738"/>
    </source>
</evidence>
<evidence type="ECO:0000256" key="2">
    <source>
        <dbReference type="SAM" id="SignalP"/>
    </source>
</evidence>
<dbReference type="InterPro" id="IPR036709">
    <property type="entry name" value="Autotransporte_beta_dom_sf"/>
</dbReference>
<evidence type="ECO:0000256" key="1">
    <source>
        <dbReference type="SAM" id="Coils"/>
    </source>
</evidence>
<proteinExistence type="predicted"/>
<protein>
    <submittedName>
        <fullName evidence="4">Autotransporter domain-containing protein</fullName>
    </submittedName>
</protein>
<evidence type="ECO:0000259" key="3">
    <source>
        <dbReference type="PROSITE" id="PS51208"/>
    </source>
</evidence>
<dbReference type="SMART" id="SM00869">
    <property type="entry name" value="Autotransporter"/>
    <property type="match status" value="1"/>
</dbReference>
<sequence>MKIKKLIMILLIVAATTSYADERTDTIKNINKIIDNSIAKAIENDKTNPYINEKSINDVKNQILAAIKKELDEPGLTRLDIPDIIPKIDETIRKIGDGIGSKNNFRIIQASKEAIQPIERTAYEAFLRVVDAQNKMDGKESNYWEKGSVKAQRLNDGVDLVPIAHEVYTEIDSKREVPASTSKVNRNSTPIADLAEKGTGAFSKEYYSELPYQNSDQFYGKRFYFGAGNTVKDIVFLDKEKFSSELKKNEKNTKYYIEGEYKLATSNATEDERAKSFGAEKDVNPLDITMKEYRTRIQGKSKAEISAFLKEKMEQKNIKNIIQEGEDLYTVDYKGRKWKVYWNLEPVSIEKPLGTGSDSKMEYKDSVFTTINYYSQFDDSSTTDNRGKLLYTKDGSIYAQDKNKYNNDVSFKLTETETKTETKIKKLIKVTKNKYGEYETITEAQYNANPEYKDSSKYDSYYDDDDEMYHVSKITRISKEFEATDTEGITDFKKNAVGITEENIDKTITETVKVNKDVTKNLDEFIKVAKERAEKGEAPRNQIDQYFSDKKKLSKEDFEKKWVKPFQDDKYIRAKENYEKELAEATLKRDEAEKEQKKYTAITDSFKAQVEKDIGRGVVAFWDFYESIYPRKIIMSEAKLEEFIKSKPEINTEEKKNLVREYYKAQKKLQEADDIYYTFNTEVESGIAKKYGFWNDPSATPEQKKYLGLDYGLIKDLDLTRAISGKNIEFRGIGRIEGTVDLGEGKNKLTITEQITGKYGTNITLGAYAKLKNIDTVVVGRALTNDLSRSSLSGKTSLRMDIDPTKKNTEGHYYQHALKDSDPNIIFRSIDSEGGNMDKRNDFVIELLTSKISDNHAIIDMGRKIDYTWHDMVTGKDYDMTIPFVSDSIAHQLTNSKKLSKNGTSLLELKTREELRRLNADENAVYRSIRNANKLGLLAPTLTTENKKTTFNTVDEEKEAKKKKDLITYLKTKSDNELINDLSQFNLSTEEKNEALSLIKNLKASDDFKAILNNEKQLKAKLEEIDKIEKDSNYQKLGFEGLSESVKNNFGNISNNIYSSFNNGTTLEKSLGVDLDRTDSFEIIQKAILLGDKVPELQNKMNSIRTELKNSLNNFEANLRKDLETVKALKAKYPNSKFDEIEKTINKILADDKVKTVLSRNLNDNTDLAALIGDYKVLLSNISLQLNARKTTEDDLEKNDASIENPRYVDYHRLKSKIFYTMREEEVLSELKNMLNQLSDRNIYSKLNKISKNEISTYTTIPFEVTHALTDKKNIARGGFISNRTVQDNFKGNIYTAYGLYETTANSNTKYGILFGGANTKHNEVYQRSLTTVATESEIKGVSAYVGGYFNKPVVNNLNWITGIGTQYGRYKVKREMRNNYQDLHSKGKVNTTSLNTYSGLIMNYPIQEDVYVQLKALLAYTMIKQDKIKESGELPLNINAKTYHYVDGEAGISFNKIFYGEDLRSSISAGAYGILGISGYRNSDLEGKIDGSSSSFGIKGDRIKKDAVKIHLDYNVQTDAGYTYGLEGTYITNSKENNVKIGIKGGYTF</sequence>
<dbReference type="RefSeq" id="WP_265151798.1">
    <property type="nucleotide sequence ID" value="NZ_JAOXXL010000006.1"/>
</dbReference>
<accession>A0ABT4DJX1</accession>
<feature type="domain" description="Autotransporter" evidence="3">
    <location>
        <begin position="1269"/>
        <end position="1550"/>
    </location>
</feature>
<feature type="chain" id="PRO_5045879092" evidence="2">
    <location>
        <begin position="21"/>
        <end position="1550"/>
    </location>
</feature>
<reference evidence="4" key="1">
    <citation type="submission" date="2022-09" db="EMBL/GenBank/DDBJ databases">
        <authorList>
            <person name="Zoaiter M."/>
        </authorList>
    </citation>
    <scope>NUCLEOTIDE SEQUENCE</scope>
    <source>
        <strain evidence="4">DSM 19848</strain>
    </source>
</reference>
<dbReference type="EMBL" id="JAOXXL010000006">
    <property type="protein sequence ID" value="MCY7007681.1"/>
    <property type="molecule type" value="Genomic_DNA"/>
</dbReference>
<keyword evidence="2" id="KW-0732">Signal</keyword>
<feature type="signal peptide" evidence="2">
    <location>
        <begin position="1"/>
        <end position="20"/>
    </location>
</feature>
<evidence type="ECO:0000313" key="4">
    <source>
        <dbReference type="EMBL" id="MCY7007681.1"/>
    </source>
</evidence>
<keyword evidence="1" id="KW-0175">Coiled coil</keyword>
<feature type="coiled-coil region" evidence="1">
    <location>
        <begin position="1094"/>
        <end position="1132"/>
    </location>
</feature>